<dbReference type="Proteomes" id="UP000004088">
    <property type="component" value="Unassembled WGS sequence"/>
</dbReference>
<keyword evidence="2" id="KW-1185">Reference proteome</keyword>
<protein>
    <submittedName>
        <fullName evidence="1">Uncharacterized protein</fullName>
    </submittedName>
</protein>
<dbReference type="AlphaFoldDB" id="F0F157"/>
<dbReference type="EMBL" id="AEWV01000036">
    <property type="protein sequence ID" value="EGC16755.1"/>
    <property type="molecule type" value="Genomic_DNA"/>
</dbReference>
<dbReference type="HOGENOM" id="CLU_161287_0_0_4"/>
<proteinExistence type="predicted"/>
<gene>
    <name evidence="1" type="ORF">HMPREF9098_1842</name>
</gene>
<evidence type="ECO:0000313" key="2">
    <source>
        <dbReference type="Proteomes" id="UP000004088"/>
    </source>
</evidence>
<dbReference type="RefSeq" id="WP_003783797.1">
    <property type="nucleotide sequence ID" value="NZ_GL870929.1"/>
</dbReference>
<organism evidence="1 2">
    <name type="scientific">Kingella denitrificans ATCC 33394</name>
    <dbReference type="NCBI Taxonomy" id="888741"/>
    <lineage>
        <taxon>Bacteria</taxon>
        <taxon>Pseudomonadati</taxon>
        <taxon>Pseudomonadota</taxon>
        <taxon>Betaproteobacteria</taxon>
        <taxon>Neisseriales</taxon>
        <taxon>Neisseriaceae</taxon>
        <taxon>Kingella</taxon>
    </lineage>
</organism>
<comment type="caution">
    <text evidence="1">The sequence shown here is derived from an EMBL/GenBank/DDBJ whole genome shotgun (WGS) entry which is preliminary data.</text>
</comment>
<reference evidence="1 2" key="1">
    <citation type="submission" date="2011-01" db="EMBL/GenBank/DDBJ databases">
        <authorList>
            <person name="Muzny D."/>
            <person name="Qin X."/>
            <person name="Deng J."/>
            <person name="Jiang H."/>
            <person name="Liu Y."/>
            <person name="Qu J."/>
            <person name="Song X.-Z."/>
            <person name="Zhang L."/>
            <person name="Thornton R."/>
            <person name="Coyle M."/>
            <person name="Francisco L."/>
            <person name="Jackson L."/>
            <person name="Javaid M."/>
            <person name="Korchina V."/>
            <person name="Kovar C."/>
            <person name="Mata R."/>
            <person name="Mathew T."/>
            <person name="Ngo R."/>
            <person name="Nguyen L."/>
            <person name="Nguyen N."/>
            <person name="Okwuonu G."/>
            <person name="Ongeri F."/>
            <person name="Pham C."/>
            <person name="Simmons D."/>
            <person name="Wilczek-Boney K."/>
            <person name="Hale W."/>
            <person name="Jakkamsetti A."/>
            <person name="Pham P."/>
            <person name="Ruth R."/>
            <person name="San Lucas F."/>
            <person name="Warren J."/>
            <person name="Zhang J."/>
            <person name="Zhao Z."/>
            <person name="Zhou C."/>
            <person name="Zhu D."/>
            <person name="Lee S."/>
            <person name="Bess C."/>
            <person name="Blankenburg K."/>
            <person name="Forbes L."/>
            <person name="Fu Q."/>
            <person name="Gubbala S."/>
            <person name="Hirani K."/>
            <person name="Jayaseelan J.C."/>
            <person name="Lara F."/>
            <person name="Munidasa M."/>
            <person name="Palculict T."/>
            <person name="Patil S."/>
            <person name="Pu L.-L."/>
            <person name="Saada N."/>
            <person name="Tang L."/>
            <person name="Weissenberger G."/>
            <person name="Zhu Y."/>
            <person name="Hemphill L."/>
            <person name="Shang Y."/>
            <person name="Youmans B."/>
            <person name="Ayvaz T."/>
            <person name="Ross M."/>
            <person name="Santibanez J."/>
            <person name="Aqrawi P."/>
            <person name="Gross S."/>
            <person name="Joshi V."/>
            <person name="Fowler G."/>
            <person name="Nazareth L."/>
            <person name="Reid J."/>
            <person name="Worley K."/>
            <person name="Petrosino J."/>
            <person name="Highlander S."/>
            <person name="Gibbs R."/>
        </authorList>
    </citation>
    <scope>NUCLEOTIDE SEQUENCE [LARGE SCALE GENOMIC DNA]</scope>
    <source>
        <strain evidence="1 2">ATCC 33394</strain>
    </source>
</reference>
<accession>F0F157</accession>
<evidence type="ECO:0000313" key="1">
    <source>
        <dbReference type="EMBL" id="EGC16755.1"/>
    </source>
</evidence>
<name>F0F157_9NEIS</name>
<dbReference type="STRING" id="888741.HMPREF9098_1842"/>
<sequence length="111" mass="12713">MNTPTPLSWLLQASPQQLSAFCEHNPALVTLLFESWQKFQQERADLFVQAAFAAAEPYAPGFSPDDLSHSPITPEEMAEFLRVFDSKQTRGQIFPQDIEIREQDWEILDSE</sequence>